<dbReference type="SUPFAM" id="SSF53850">
    <property type="entry name" value="Periplasmic binding protein-like II"/>
    <property type="match status" value="1"/>
</dbReference>
<dbReference type="Gene3D" id="3.40.190.120">
    <property type="entry name" value="Osmoprotection protein (prox), domain 2"/>
    <property type="match status" value="1"/>
</dbReference>
<feature type="domain" description="ABC transmembrane type-1" evidence="9">
    <location>
        <begin position="19"/>
        <end position="202"/>
    </location>
</feature>
<dbReference type="InterPro" id="IPR058089">
    <property type="entry name" value="EgtUBC_SBD"/>
</dbReference>
<proteinExistence type="inferred from homology"/>
<feature type="transmembrane region" description="Helical" evidence="8">
    <location>
        <begin position="210"/>
        <end position="231"/>
    </location>
</feature>
<dbReference type="SUPFAM" id="SSF161098">
    <property type="entry name" value="MetI-like"/>
    <property type="match status" value="1"/>
</dbReference>
<feature type="transmembrane region" description="Helical" evidence="8">
    <location>
        <begin position="20"/>
        <end position="43"/>
    </location>
</feature>
<dbReference type="CDD" id="cd13610">
    <property type="entry name" value="PBP2_ChoS"/>
    <property type="match status" value="1"/>
</dbReference>
<evidence type="ECO:0000313" key="10">
    <source>
        <dbReference type="EMBL" id="TCV84838.1"/>
    </source>
</evidence>
<gene>
    <name evidence="10" type="ORF">EDC16_11069</name>
    <name evidence="11" type="ORF">FHQ21_04865</name>
</gene>
<keyword evidence="3 8" id="KW-0812">Transmembrane</keyword>
<name>A0A4R3Y2A4_9PAST</name>
<dbReference type="Proteomes" id="UP000294619">
    <property type="component" value="Unassembled WGS sequence"/>
</dbReference>
<feature type="transmembrane region" description="Helical" evidence="8">
    <location>
        <begin position="178"/>
        <end position="198"/>
    </location>
</feature>
<keyword evidence="5 8" id="KW-0472">Membrane</keyword>
<keyword evidence="2 8" id="KW-0813">Transport</keyword>
<comment type="similarity">
    <text evidence="6">In the C-terminal section; belongs to the OsmX family.</text>
</comment>
<dbReference type="Gene3D" id="3.40.190.10">
    <property type="entry name" value="Periplasmic binding protein-like II"/>
    <property type="match status" value="1"/>
</dbReference>
<evidence type="ECO:0000256" key="2">
    <source>
        <dbReference type="ARBA" id="ARBA00022448"/>
    </source>
</evidence>
<evidence type="ECO:0000256" key="6">
    <source>
        <dbReference type="ARBA" id="ARBA00035642"/>
    </source>
</evidence>
<dbReference type="FunFam" id="1.10.3720.10:FF:000001">
    <property type="entry name" value="Glycine betaine ABC transporter, permease"/>
    <property type="match status" value="1"/>
</dbReference>
<dbReference type="PANTHER" id="PTHR30177">
    <property type="entry name" value="GLYCINE BETAINE/L-PROLINE TRANSPORT SYSTEM PERMEASE PROTEIN PROW"/>
    <property type="match status" value="1"/>
</dbReference>
<dbReference type="InterPro" id="IPR007210">
    <property type="entry name" value="ABC_Gly_betaine_transp_sub-bd"/>
</dbReference>
<evidence type="ECO:0000313" key="13">
    <source>
        <dbReference type="Proteomes" id="UP000305526"/>
    </source>
</evidence>
<organism evidence="10 12">
    <name type="scientific">Testudinibacter aquarius</name>
    <dbReference type="NCBI Taxonomy" id="1524974"/>
    <lineage>
        <taxon>Bacteria</taxon>
        <taxon>Pseudomonadati</taxon>
        <taxon>Pseudomonadota</taxon>
        <taxon>Gammaproteobacteria</taxon>
        <taxon>Pasteurellales</taxon>
        <taxon>Pasteurellaceae</taxon>
        <taxon>Testudinibacter</taxon>
    </lineage>
</organism>
<dbReference type="CDD" id="cd06261">
    <property type="entry name" value="TM_PBP2"/>
    <property type="match status" value="1"/>
</dbReference>
<keyword evidence="13" id="KW-1185">Reference proteome</keyword>
<accession>A0A4R3Y2A4</accession>
<keyword evidence="4 8" id="KW-1133">Transmembrane helix</keyword>
<evidence type="ECO:0000256" key="4">
    <source>
        <dbReference type="ARBA" id="ARBA00022989"/>
    </source>
</evidence>
<dbReference type="InterPro" id="IPR000515">
    <property type="entry name" value="MetI-like"/>
</dbReference>
<evidence type="ECO:0000256" key="7">
    <source>
        <dbReference type="ARBA" id="ARBA00035652"/>
    </source>
</evidence>
<comment type="similarity">
    <text evidence="7">In the N-terminal section; belongs to the binding-protein-dependent transport system permease family.</text>
</comment>
<dbReference type="GO" id="GO:0043190">
    <property type="term" value="C:ATP-binding cassette (ABC) transporter complex"/>
    <property type="evidence" value="ECO:0007669"/>
    <property type="project" value="InterPro"/>
</dbReference>
<feature type="transmembrane region" description="Helical" evidence="8">
    <location>
        <begin position="147"/>
        <end position="172"/>
    </location>
</feature>
<dbReference type="EMBL" id="SMCP01000010">
    <property type="protein sequence ID" value="TCV84838.1"/>
    <property type="molecule type" value="Genomic_DNA"/>
</dbReference>
<feature type="transmembrane region" description="Helical" evidence="8">
    <location>
        <begin position="85"/>
        <end position="104"/>
    </location>
</feature>
<dbReference type="RefSeq" id="WP_132967766.1">
    <property type="nucleotide sequence ID" value="NZ_LEKL01000028.1"/>
</dbReference>
<dbReference type="GO" id="GO:0022857">
    <property type="term" value="F:transmembrane transporter activity"/>
    <property type="evidence" value="ECO:0007669"/>
    <property type="project" value="InterPro"/>
</dbReference>
<dbReference type="AlphaFoldDB" id="A0A4R3Y2A4"/>
<evidence type="ECO:0000313" key="11">
    <source>
        <dbReference type="EMBL" id="TNG92363.1"/>
    </source>
</evidence>
<evidence type="ECO:0000256" key="3">
    <source>
        <dbReference type="ARBA" id="ARBA00022692"/>
    </source>
</evidence>
<evidence type="ECO:0000259" key="9">
    <source>
        <dbReference type="PROSITE" id="PS50928"/>
    </source>
</evidence>
<protein>
    <submittedName>
        <fullName evidence="11">ABC transporter permease/substrate-binding protein</fullName>
    </submittedName>
    <submittedName>
        <fullName evidence="10">Osmoprotectant transport system permease protein</fullName>
    </submittedName>
</protein>
<evidence type="ECO:0000313" key="12">
    <source>
        <dbReference type="Proteomes" id="UP000294619"/>
    </source>
</evidence>
<dbReference type="PANTHER" id="PTHR30177:SF4">
    <property type="entry name" value="OSMOPROTECTANT IMPORT PERMEASE PROTEIN OSMW"/>
    <property type="match status" value="1"/>
</dbReference>
<dbReference type="Pfam" id="PF04069">
    <property type="entry name" value="OpuAC"/>
    <property type="match status" value="1"/>
</dbReference>
<dbReference type="Gene3D" id="1.10.3720.10">
    <property type="entry name" value="MetI-like"/>
    <property type="match status" value="1"/>
</dbReference>
<dbReference type="PROSITE" id="PS50928">
    <property type="entry name" value="ABC_TM1"/>
    <property type="match status" value="1"/>
</dbReference>
<evidence type="ECO:0000256" key="1">
    <source>
        <dbReference type="ARBA" id="ARBA00004651"/>
    </source>
</evidence>
<dbReference type="InterPro" id="IPR035906">
    <property type="entry name" value="MetI-like_sf"/>
</dbReference>
<comment type="similarity">
    <text evidence="8">Belongs to the binding-protein-dependent transport system permease family.</text>
</comment>
<dbReference type="Proteomes" id="UP000305526">
    <property type="component" value="Unassembled WGS sequence"/>
</dbReference>
<evidence type="ECO:0000256" key="8">
    <source>
        <dbReference type="RuleBase" id="RU363032"/>
    </source>
</evidence>
<comment type="caution">
    <text evidence="10">The sequence shown here is derived from an EMBL/GenBank/DDBJ whole genome shotgun (WGS) entry which is preliminary data.</text>
</comment>
<comment type="subcellular location">
    <subcellularLocation>
        <location evidence="1 8">Cell membrane</location>
        <topology evidence="1 8">Multi-pass membrane protein</topology>
    </subcellularLocation>
</comment>
<reference evidence="10 12" key="1">
    <citation type="submission" date="2019-03" db="EMBL/GenBank/DDBJ databases">
        <title>Genomic Encyclopedia of Type Strains, Phase IV (KMG-IV): sequencing the most valuable type-strain genomes for metagenomic binning, comparative biology and taxonomic classification.</title>
        <authorList>
            <person name="Goeker M."/>
        </authorList>
    </citation>
    <scope>NUCLEOTIDE SEQUENCE [LARGE SCALE GENOMIC DNA]</scope>
    <source>
        <strain evidence="10 12">DSM 28140</strain>
    </source>
</reference>
<sequence length="509" mass="56022">MSDFLTTLVSRQQEWLQAILVHLQLSLLSVLLAVLIALPLAVLLEKYQRAANWSLQLSGILQTIPSLALLGLLIPLVGIGKLPTIIALVAYAIFPILNSTYTGLREIAPSLEEAAEAFGMTSFEKLKKYRLALALPMIIAGIRTSTVMVIGTATLAALIGAGGLGSFILLGIDRNNSALILIGAFSSALLAMLAHYAISYLARLRLKTIGIIFVTALLLVLGSLTVDGAFFKSKQHDNTLIIAGKLGSEPDILINLYQQLIEANSDIKVVLKPNFGKTVFLYNALKRGDIDIYPEFSGTIVTTLLPNSGFAETEPNAVYQYAKTQIQQQDNLVYLLPMQFQNTYAVVVKNEYAQQHGLATISDLRKVEQSAVAGFTLEFNDREDGNQGLKSRYGLNLTVKTMEPALRYQSLLNNETQIADAYSTDSEIKQHHLTLLRDDRQLFPAYQAAPLLRAETLEKYPQLEAILNQLANKISEQQMIEMNFAVKVENQSAKAVARQYLLSHGLLQE</sequence>
<dbReference type="GO" id="GO:0031460">
    <property type="term" value="P:glycine betaine transport"/>
    <property type="evidence" value="ECO:0007669"/>
    <property type="project" value="UniProtKB-ARBA"/>
</dbReference>
<dbReference type="EMBL" id="VDGV01000032">
    <property type="protein sequence ID" value="TNG92363.1"/>
    <property type="molecule type" value="Genomic_DNA"/>
</dbReference>
<dbReference type="InterPro" id="IPR051204">
    <property type="entry name" value="ABC_transp_perm/SBD"/>
</dbReference>
<dbReference type="Pfam" id="PF00528">
    <property type="entry name" value="BPD_transp_1"/>
    <property type="match status" value="1"/>
</dbReference>
<feature type="transmembrane region" description="Helical" evidence="8">
    <location>
        <begin position="55"/>
        <end position="79"/>
    </location>
</feature>
<evidence type="ECO:0000256" key="5">
    <source>
        <dbReference type="ARBA" id="ARBA00023136"/>
    </source>
</evidence>
<reference evidence="11 13" key="2">
    <citation type="submission" date="2019-05" db="EMBL/GenBank/DDBJ databases">
        <title>Pasteurellaceae isolates from reptiles.</title>
        <authorList>
            <person name="Bojesen A.M."/>
            <person name="Lund E."/>
        </authorList>
    </citation>
    <scope>NUCLEOTIDE SEQUENCE [LARGE SCALE GENOMIC DNA]</scope>
    <source>
        <strain evidence="11 13">ELNT2x</strain>
    </source>
</reference>